<evidence type="ECO:0000313" key="4">
    <source>
        <dbReference type="Proteomes" id="UP000028999"/>
    </source>
</evidence>
<accession>A0A078J3H6</accession>
<organism evidence="3 4">
    <name type="scientific">Brassica napus</name>
    <name type="common">Rape</name>
    <dbReference type="NCBI Taxonomy" id="3708"/>
    <lineage>
        <taxon>Eukaryota</taxon>
        <taxon>Viridiplantae</taxon>
        <taxon>Streptophyta</taxon>
        <taxon>Embryophyta</taxon>
        <taxon>Tracheophyta</taxon>
        <taxon>Spermatophyta</taxon>
        <taxon>Magnoliopsida</taxon>
        <taxon>eudicotyledons</taxon>
        <taxon>Gunneridae</taxon>
        <taxon>Pentapetalae</taxon>
        <taxon>rosids</taxon>
        <taxon>malvids</taxon>
        <taxon>Brassicales</taxon>
        <taxon>Brassicaceae</taxon>
        <taxon>Brassiceae</taxon>
        <taxon>Brassica</taxon>
    </lineage>
</organism>
<feature type="region of interest" description="Disordered" evidence="1">
    <location>
        <begin position="94"/>
        <end position="153"/>
    </location>
</feature>
<sequence length="153" mass="17801">MANQKRRVPATNLALTLLAPRRSSALRLVPAMEHRRDISSAHRRVRRISSCAQPLRREADLFTAKLDLSLHSAYHWNEEEEAKECIRKLHEYYEDETKSNEAETTPSRQKQPPPAKKSPIIGKPINEISKRRGMQPSAHELYITQRTELKQRR</sequence>
<evidence type="ECO:0000256" key="1">
    <source>
        <dbReference type="SAM" id="MobiDB-lite"/>
    </source>
</evidence>
<dbReference type="Proteomes" id="UP001295469">
    <property type="component" value="Chromosome C04"/>
</dbReference>
<dbReference type="EMBL" id="LK033662">
    <property type="protein sequence ID" value="CDY58373.1"/>
    <property type="molecule type" value="Genomic_DNA"/>
</dbReference>
<dbReference type="PaxDb" id="3708-A0A078J3H6"/>
<protein>
    <submittedName>
        <fullName evidence="2">(rape) hypothetical protein</fullName>
    </submittedName>
    <submittedName>
        <fullName evidence="3">BnaC04g54990D protein</fullName>
    </submittedName>
</protein>
<evidence type="ECO:0000313" key="3">
    <source>
        <dbReference type="EMBL" id="CDY58373.1"/>
    </source>
</evidence>
<name>A0A078J3H6_BRANA</name>
<gene>
    <name evidence="3" type="primary">BnaC04g54990D</name>
    <name evidence="2" type="ORF">DARMORV10_C04P30570.1</name>
    <name evidence="3" type="ORF">GSBRNA2T00023502001</name>
</gene>
<reference evidence="3 4" key="1">
    <citation type="journal article" date="2014" name="Science">
        <title>Plant genetics. Early allopolyploid evolution in the post-Neolithic Brassica napus oilseed genome.</title>
        <authorList>
            <person name="Chalhoub B."/>
            <person name="Denoeud F."/>
            <person name="Liu S."/>
            <person name="Parkin I.A."/>
            <person name="Tang H."/>
            <person name="Wang X."/>
            <person name="Chiquet J."/>
            <person name="Belcram H."/>
            <person name="Tong C."/>
            <person name="Samans B."/>
            <person name="Correa M."/>
            <person name="Da Silva C."/>
            <person name="Just J."/>
            <person name="Falentin C."/>
            <person name="Koh C.S."/>
            <person name="Le Clainche I."/>
            <person name="Bernard M."/>
            <person name="Bento P."/>
            <person name="Noel B."/>
            <person name="Labadie K."/>
            <person name="Alberti A."/>
            <person name="Charles M."/>
            <person name="Arnaud D."/>
            <person name="Guo H."/>
            <person name="Daviaud C."/>
            <person name="Alamery S."/>
            <person name="Jabbari K."/>
            <person name="Zhao M."/>
            <person name="Edger P.P."/>
            <person name="Chelaifa H."/>
            <person name="Tack D."/>
            <person name="Lassalle G."/>
            <person name="Mestiri I."/>
            <person name="Schnel N."/>
            <person name="Le Paslier M.C."/>
            <person name="Fan G."/>
            <person name="Renault V."/>
            <person name="Bayer P.E."/>
            <person name="Golicz A.A."/>
            <person name="Manoli S."/>
            <person name="Lee T.H."/>
            <person name="Thi V.H."/>
            <person name="Chalabi S."/>
            <person name="Hu Q."/>
            <person name="Fan C."/>
            <person name="Tollenaere R."/>
            <person name="Lu Y."/>
            <person name="Battail C."/>
            <person name="Shen J."/>
            <person name="Sidebottom C.H."/>
            <person name="Wang X."/>
            <person name="Canaguier A."/>
            <person name="Chauveau A."/>
            <person name="Berard A."/>
            <person name="Deniot G."/>
            <person name="Guan M."/>
            <person name="Liu Z."/>
            <person name="Sun F."/>
            <person name="Lim Y.P."/>
            <person name="Lyons E."/>
            <person name="Town C.D."/>
            <person name="Bancroft I."/>
            <person name="Wang X."/>
            <person name="Meng J."/>
            <person name="Ma J."/>
            <person name="Pires J.C."/>
            <person name="King G.J."/>
            <person name="Brunel D."/>
            <person name="Delourme R."/>
            <person name="Renard M."/>
            <person name="Aury J.M."/>
            <person name="Adams K.L."/>
            <person name="Batley J."/>
            <person name="Snowdon R.J."/>
            <person name="Tost J."/>
            <person name="Edwards D."/>
            <person name="Zhou Y."/>
            <person name="Hua W."/>
            <person name="Sharpe A.G."/>
            <person name="Paterson A.H."/>
            <person name="Guan C."/>
            <person name="Wincker P."/>
        </authorList>
    </citation>
    <scope>NUCLEOTIDE SEQUENCE [LARGE SCALE GENOMIC DNA]</scope>
    <source>
        <strain evidence="4">cv. Darmor-bzh</strain>
    </source>
</reference>
<reference evidence="3" key="2">
    <citation type="submission" date="2014-06" db="EMBL/GenBank/DDBJ databases">
        <authorList>
            <person name="Genoscope - CEA"/>
        </authorList>
    </citation>
    <scope>NUCLEOTIDE SEQUENCE</scope>
</reference>
<proteinExistence type="predicted"/>
<reference evidence="2" key="3">
    <citation type="submission" date="2021-01" db="EMBL/GenBank/DDBJ databases">
        <authorList>
            <consortium name="Genoscope - CEA"/>
            <person name="William W."/>
        </authorList>
    </citation>
    <scope>NUCLEOTIDE SEQUENCE</scope>
</reference>
<dbReference type="Gramene" id="CDY58373">
    <property type="protein sequence ID" value="CDY58373"/>
    <property type="gene ID" value="GSBRNA2T00023502001"/>
</dbReference>
<evidence type="ECO:0000313" key="2">
    <source>
        <dbReference type="EMBL" id="CAF1842782.1"/>
    </source>
</evidence>
<dbReference type="AlphaFoldDB" id="A0A078J3H6"/>
<dbReference type="Proteomes" id="UP000028999">
    <property type="component" value="Unassembled WGS sequence"/>
</dbReference>
<keyword evidence="4" id="KW-1185">Reference proteome</keyword>
<dbReference type="EMBL" id="HG994368">
    <property type="protein sequence ID" value="CAF1842782.1"/>
    <property type="molecule type" value="Genomic_DNA"/>
</dbReference>